<sequence>MGINTSGELPMIFQTMLDPPRPKQFNRSALGGRALPDLVRGEAPILSAVCICFLRYRIRRDTLSLAVVERLNRNP</sequence>
<protein>
    <submittedName>
        <fullName evidence="1">Uncharacterized protein</fullName>
    </submittedName>
</protein>
<dbReference type="EMBL" id="FUIG01000013">
    <property type="protein sequence ID" value="SJM29922.1"/>
    <property type="molecule type" value="Genomic_DNA"/>
</dbReference>
<reference evidence="2" key="1">
    <citation type="submission" date="2016-12" db="EMBL/GenBank/DDBJ databases">
        <authorList>
            <person name="Brunel B."/>
        </authorList>
    </citation>
    <scope>NUCLEOTIDE SEQUENCE [LARGE SCALE GENOMIC DNA]</scope>
</reference>
<organism evidence="1 2">
    <name type="scientific">Mesorhizobium delmotii</name>
    <dbReference type="NCBI Taxonomy" id="1631247"/>
    <lineage>
        <taxon>Bacteria</taxon>
        <taxon>Pseudomonadati</taxon>
        <taxon>Pseudomonadota</taxon>
        <taxon>Alphaproteobacteria</taxon>
        <taxon>Hyphomicrobiales</taxon>
        <taxon>Phyllobacteriaceae</taxon>
        <taxon>Mesorhizobium</taxon>
    </lineage>
</organism>
<gene>
    <name evidence="1" type="ORF">BQ8482_111852</name>
</gene>
<proteinExistence type="predicted"/>
<accession>A0A2P9AFM1</accession>
<name>A0A2P9AFM1_9HYPH</name>
<evidence type="ECO:0000313" key="2">
    <source>
        <dbReference type="Proteomes" id="UP000245698"/>
    </source>
</evidence>
<dbReference type="AlphaFoldDB" id="A0A2P9AFM1"/>
<dbReference type="Proteomes" id="UP000245698">
    <property type="component" value="Unassembled WGS sequence"/>
</dbReference>
<evidence type="ECO:0000313" key="1">
    <source>
        <dbReference type="EMBL" id="SJM29922.1"/>
    </source>
</evidence>
<keyword evidence="2" id="KW-1185">Reference proteome</keyword>